<sequence>MKCTAILIIFATLLAPSSFAQNGGRQKATAQESLSLIPLQTMAELYANADPALTVEKLAGHEGDPLFSPVGGKMIAVGAKNPVIWLRFTIPEALRSAGAGTGEKSGAAWSGLPPQWLLVVRPSFSIILDQVELYVPSVEGGFESFATGALRKAFPGEAFSRYFVFQLSPTAFGGEYCYLRLSSTTEVKVDVFLETSLARDSQEKIDFFLYGVLFGFLAAMFLYSLALFFSLKDKSYLFYSLYTLSAGLWLFFLHGFSKALFGQSPGTDQAMLWVWVGLMLAWGSVFVAHFLRLKDGLAALNRLVLALGALGIVVSVAGLLGWYDIAFSLSHYLGIILPILGIATALIRLIQGFPSSLYFFVAWIFLGIGGLAFALMGLKALPVNFWTINSSAIGVALQSVFLLVALSDRFRRLEGETERLEKIQANYEALNLTDENTGLPNKRFLMAELGTLVEKAKQRKTMLSLLLIDVDNFGCLSDFLGSAKPEDVLAGLASIAKASTREGDRVCSLGGDRLAVILPGIGAQAALKAAERIRVRFAQEGYRGDDSGGHTGESLMVSLSIGVVELGKDDDLDSLLDRSDRAVHEAKVQGKNRSVYLRSVE</sequence>
<gene>
    <name evidence="7" type="ORF">TRIP_E210052</name>
</gene>
<comment type="catalytic activity">
    <reaction evidence="2">
        <text>2 GTP = 3',3'-c-di-GMP + 2 diphosphate</text>
        <dbReference type="Rhea" id="RHEA:24898"/>
        <dbReference type="ChEBI" id="CHEBI:33019"/>
        <dbReference type="ChEBI" id="CHEBI:37565"/>
        <dbReference type="ChEBI" id="CHEBI:58805"/>
        <dbReference type="EC" id="2.7.7.65"/>
    </reaction>
</comment>
<feature type="coiled-coil region" evidence="3">
    <location>
        <begin position="403"/>
        <end position="433"/>
    </location>
</feature>
<keyword evidence="7" id="KW-0808">Transferase</keyword>
<feature type="transmembrane region" description="Helical" evidence="4">
    <location>
        <begin position="207"/>
        <end position="229"/>
    </location>
</feature>
<feature type="transmembrane region" description="Helical" evidence="4">
    <location>
        <begin position="236"/>
        <end position="252"/>
    </location>
</feature>
<dbReference type="SMART" id="SM00267">
    <property type="entry name" value="GGDEF"/>
    <property type="match status" value="1"/>
</dbReference>
<keyword evidence="7" id="KW-0548">Nucleotidyltransferase</keyword>
<feature type="signal peptide" evidence="5">
    <location>
        <begin position="1"/>
        <end position="20"/>
    </location>
</feature>
<dbReference type="NCBIfam" id="TIGR00254">
    <property type="entry name" value="GGDEF"/>
    <property type="match status" value="1"/>
</dbReference>
<dbReference type="AlphaFoldDB" id="A0A652ZV54"/>
<dbReference type="InterPro" id="IPR029787">
    <property type="entry name" value="Nucleotide_cyclase"/>
</dbReference>
<dbReference type="GO" id="GO:0052621">
    <property type="term" value="F:diguanylate cyclase activity"/>
    <property type="evidence" value="ECO:0007669"/>
    <property type="project" value="UniProtKB-EC"/>
</dbReference>
<protein>
    <recommendedName>
        <fullName evidence="1">diguanylate cyclase</fullName>
        <ecNumber evidence="1">2.7.7.65</ecNumber>
    </recommendedName>
</protein>
<evidence type="ECO:0000256" key="2">
    <source>
        <dbReference type="ARBA" id="ARBA00034247"/>
    </source>
</evidence>
<evidence type="ECO:0000256" key="1">
    <source>
        <dbReference type="ARBA" id="ARBA00012528"/>
    </source>
</evidence>
<dbReference type="EC" id="2.7.7.65" evidence="1"/>
<feature type="domain" description="GGDEF" evidence="6">
    <location>
        <begin position="461"/>
        <end position="599"/>
    </location>
</feature>
<feature type="transmembrane region" description="Helical" evidence="4">
    <location>
        <begin position="272"/>
        <end position="291"/>
    </location>
</feature>
<dbReference type="InterPro" id="IPR000160">
    <property type="entry name" value="GGDEF_dom"/>
</dbReference>
<keyword evidence="4" id="KW-0472">Membrane</keyword>
<dbReference type="Pfam" id="PF00990">
    <property type="entry name" value="GGDEF"/>
    <property type="match status" value="1"/>
</dbReference>
<evidence type="ECO:0000256" key="3">
    <source>
        <dbReference type="SAM" id="Coils"/>
    </source>
</evidence>
<evidence type="ECO:0000313" key="7">
    <source>
        <dbReference type="EMBL" id="VBB39664.1"/>
    </source>
</evidence>
<reference evidence="7" key="1">
    <citation type="submission" date="2018-07" db="EMBL/GenBank/DDBJ databases">
        <authorList>
            <consortium name="Genoscope - CEA"/>
            <person name="William W."/>
        </authorList>
    </citation>
    <scope>NUCLEOTIDE SEQUENCE</scope>
    <source>
        <strain evidence="7">IK1</strain>
    </source>
</reference>
<dbReference type="InterPro" id="IPR043128">
    <property type="entry name" value="Rev_trsase/Diguanyl_cyclase"/>
</dbReference>
<keyword evidence="4" id="KW-0812">Transmembrane</keyword>
<dbReference type="SUPFAM" id="SSF55073">
    <property type="entry name" value="Nucleotide cyclase"/>
    <property type="match status" value="1"/>
</dbReference>
<evidence type="ECO:0000256" key="5">
    <source>
        <dbReference type="SAM" id="SignalP"/>
    </source>
</evidence>
<dbReference type="Gene3D" id="3.30.70.270">
    <property type="match status" value="1"/>
</dbReference>
<dbReference type="PANTHER" id="PTHR45138:SF9">
    <property type="entry name" value="DIGUANYLATE CYCLASE DGCM-RELATED"/>
    <property type="match status" value="1"/>
</dbReference>
<accession>A0A652ZV54</accession>
<keyword evidence="5" id="KW-0732">Signal</keyword>
<dbReference type="PANTHER" id="PTHR45138">
    <property type="entry name" value="REGULATORY COMPONENTS OF SENSORY TRANSDUCTION SYSTEM"/>
    <property type="match status" value="1"/>
</dbReference>
<dbReference type="InterPro" id="IPR050469">
    <property type="entry name" value="Diguanylate_Cyclase"/>
</dbReference>
<dbReference type="InterPro" id="IPR011622">
    <property type="entry name" value="7TMR_DISM_rcpt_extracell_dom2"/>
</dbReference>
<dbReference type="Pfam" id="PF07696">
    <property type="entry name" value="7TMR-DISMED2"/>
    <property type="match status" value="1"/>
</dbReference>
<name>A0A652ZV54_9SPIR</name>
<dbReference type="Pfam" id="PF07695">
    <property type="entry name" value="7TMR-DISM_7TM"/>
    <property type="match status" value="1"/>
</dbReference>
<feature type="transmembrane region" description="Helical" evidence="4">
    <location>
        <begin position="357"/>
        <end position="378"/>
    </location>
</feature>
<dbReference type="PROSITE" id="PS50887">
    <property type="entry name" value="GGDEF"/>
    <property type="match status" value="1"/>
</dbReference>
<feature type="transmembrane region" description="Helical" evidence="4">
    <location>
        <begin position="384"/>
        <end position="406"/>
    </location>
</feature>
<feature type="chain" id="PRO_5024797352" description="diguanylate cyclase" evidence="5">
    <location>
        <begin position="21"/>
        <end position="601"/>
    </location>
</feature>
<dbReference type="InterPro" id="IPR011623">
    <property type="entry name" value="7TMR_DISM_rcpt_extracell_dom1"/>
</dbReference>
<evidence type="ECO:0000256" key="4">
    <source>
        <dbReference type="SAM" id="Phobius"/>
    </source>
</evidence>
<feature type="transmembrane region" description="Helical" evidence="4">
    <location>
        <begin position="303"/>
        <end position="323"/>
    </location>
</feature>
<feature type="transmembrane region" description="Helical" evidence="4">
    <location>
        <begin position="329"/>
        <end position="350"/>
    </location>
</feature>
<organism evidence="7">
    <name type="scientific">uncultured Spirochaetota bacterium</name>
    <dbReference type="NCBI Taxonomy" id="460511"/>
    <lineage>
        <taxon>Bacteria</taxon>
        <taxon>Pseudomonadati</taxon>
        <taxon>Spirochaetota</taxon>
        <taxon>environmental samples</taxon>
    </lineage>
</organism>
<dbReference type="EMBL" id="UPXP01000014">
    <property type="protein sequence ID" value="VBB39664.1"/>
    <property type="molecule type" value="Genomic_DNA"/>
</dbReference>
<dbReference type="CDD" id="cd01949">
    <property type="entry name" value="GGDEF"/>
    <property type="match status" value="1"/>
</dbReference>
<keyword evidence="4" id="KW-1133">Transmembrane helix</keyword>
<proteinExistence type="predicted"/>
<keyword evidence="3" id="KW-0175">Coiled coil</keyword>
<evidence type="ECO:0000259" key="6">
    <source>
        <dbReference type="PROSITE" id="PS50887"/>
    </source>
</evidence>
<dbReference type="Gene3D" id="2.60.40.2380">
    <property type="match status" value="1"/>
</dbReference>